<evidence type="ECO:0008006" key="4">
    <source>
        <dbReference type="Google" id="ProtNLM"/>
    </source>
</evidence>
<evidence type="ECO:0000313" key="3">
    <source>
        <dbReference type="Proteomes" id="UP001321498"/>
    </source>
</evidence>
<dbReference type="Proteomes" id="UP001321498">
    <property type="component" value="Chromosome"/>
</dbReference>
<name>A0ABN6XUV4_9MICO</name>
<sequence>MERMTVRTRSVLAFAVDLVLVLVFVLIGRASHGEDQAGFAVTLLPFLAGLLAGWLLRSGRPPLAVRSGAVVWAATVVLGMLLRAATGQGIAPAFVVVAVLVLGVFLVGWRAVGLLIARLRGRSRASTGRAMPPAP</sequence>
<feature type="transmembrane region" description="Helical" evidence="1">
    <location>
        <begin position="37"/>
        <end position="56"/>
    </location>
</feature>
<keyword evidence="3" id="KW-1185">Reference proteome</keyword>
<keyword evidence="1" id="KW-0812">Transmembrane</keyword>
<keyword evidence="1" id="KW-1133">Transmembrane helix</keyword>
<feature type="transmembrane region" description="Helical" evidence="1">
    <location>
        <begin position="63"/>
        <end position="84"/>
    </location>
</feature>
<organism evidence="2 3">
    <name type="scientific">Naasia aerilata</name>
    <dbReference type="NCBI Taxonomy" id="1162966"/>
    <lineage>
        <taxon>Bacteria</taxon>
        <taxon>Bacillati</taxon>
        <taxon>Actinomycetota</taxon>
        <taxon>Actinomycetes</taxon>
        <taxon>Micrococcales</taxon>
        <taxon>Microbacteriaceae</taxon>
        <taxon>Naasia</taxon>
    </lineage>
</organism>
<evidence type="ECO:0000256" key="1">
    <source>
        <dbReference type="SAM" id="Phobius"/>
    </source>
</evidence>
<feature type="transmembrane region" description="Helical" evidence="1">
    <location>
        <begin position="12"/>
        <end position="31"/>
    </location>
</feature>
<dbReference type="Pfam" id="PF11255">
    <property type="entry name" value="DUF3054"/>
    <property type="match status" value="1"/>
</dbReference>
<proteinExistence type="predicted"/>
<gene>
    <name evidence="2" type="ORF">GCM10025866_30620</name>
</gene>
<accession>A0ABN6XUV4</accession>
<dbReference type="InterPro" id="IPR021414">
    <property type="entry name" value="DUF3054"/>
</dbReference>
<evidence type="ECO:0000313" key="2">
    <source>
        <dbReference type="EMBL" id="BDZ47153.1"/>
    </source>
</evidence>
<reference evidence="3" key="1">
    <citation type="journal article" date="2019" name="Int. J. Syst. Evol. Microbiol.">
        <title>The Global Catalogue of Microorganisms (GCM) 10K type strain sequencing project: providing services to taxonomists for standard genome sequencing and annotation.</title>
        <authorList>
            <consortium name="The Broad Institute Genomics Platform"/>
            <consortium name="The Broad Institute Genome Sequencing Center for Infectious Disease"/>
            <person name="Wu L."/>
            <person name="Ma J."/>
        </authorList>
    </citation>
    <scope>NUCLEOTIDE SEQUENCE [LARGE SCALE GENOMIC DNA]</scope>
    <source>
        <strain evidence="3">NBRC 108725</strain>
    </source>
</reference>
<dbReference type="EMBL" id="AP027731">
    <property type="protein sequence ID" value="BDZ47153.1"/>
    <property type="molecule type" value="Genomic_DNA"/>
</dbReference>
<keyword evidence="1" id="KW-0472">Membrane</keyword>
<feature type="transmembrane region" description="Helical" evidence="1">
    <location>
        <begin position="90"/>
        <end position="117"/>
    </location>
</feature>
<protein>
    <recommendedName>
        <fullName evidence="4">DUF3054 domain-containing protein</fullName>
    </recommendedName>
</protein>